<keyword evidence="1 4" id="KW-0560">Oxidoreductase</keyword>
<accession>A0A931GNZ1</accession>
<sequence>MPPSRTDRHRTHDVAVLGSGLPGTVLGAVLARAGADVVVLDETARAGGVTGESLTPRAAVALRAVAERYEVPEIEALASFEGCARRVGSAFGVRRHFGFLYHREGLAQDPREVHQYTNGPLADAPHLYRPDTDAYMLHVALRHGCGLSLGAPVEEMAADGSGVTLARADGSEVRARFVVDASGRSSPVARLLGLREEPTRLRHRSRSLWTHMAGVRRTDEVLATARPGIPAPPIPWHEGSVHHVFEGGWLWVLPFDNHKAGRAPLCSVGVGLDPRRHPAEPGRMPGDDFAALVARFPDLERQFAHAAPVREWESADPVQYSSTRTVGERWCLLGESAGAVDRLFYRDLSDTVEAINLLAWRLLDALREDDFDPGRFEQVERLQQALLDRNDELVGSAYAAFSDHALWNAVFRVWAWGTGAGTFRLQEALTKYRSDGRDAHFREIEETRHPGLLWPDHDGFRKLFEEMVARCRAYEAGIIGGGDAAAELWEIIRSADFVPRHLGYAEPDQPYIHPTPRKAVRSLRWVRAHGDPELRRVLSGNAREALRSRLRGRTFF</sequence>
<dbReference type="Proteomes" id="UP000614047">
    <property type="component" value="Unassembled WGS sequence"/>
</dbReference>
<dbReference type="EMBL" id="JADOUA010000001">
    <property type="protein sequence ID" value="MBG6086884.1"/>
    <property type="molecule type" value="Genomic_DNA"/>
</dbReference>
<organism evidence="4 5">
    <name type="scientific">Actinomadura viridis</name>
    <dbReference type="NCBI Taxonomy" id="58110"/>
    <lineage>
        <taxon>Bacteria</taxon>
        <taxon>Bacillati</taxon>
        <taxon>Actinomycetota</taxon>
        <taxon>Actinomycetes</taxon>
        <taxon>Streptosporangiales</taxon>
        <taxon>Thermomonosporaceae</taxon>
        <taxon>Actinomadura</taxon>
    </lineage>
</organism>
<gene>
    <name evidence="4" type="ORF">IW256_000997</name>
</gene>
<evidence type="ECO:0000313" key="4">
    <source>
        <dbReference type="EMBL" id="MBG6086884.1"/>
    </source>
</evidence>
<reference evidence="4" key="1">
    <citation type="submission" date="2020-11" db="EMBL/GenBank/DDBJ databases">
        <title>Sequencing the genomes of 1000 actinobacteria strains.</title>
        <authorList>
            <person name="Klenk H.-P."/>
        </authorList>
    </citation>
    <scope>NUCLEOTIDE SEQUENCE</scope>
    <source>
        <strain evidence="4">DSM 43175</strain>
    </source>
</reference>
<proteinExistence type="inferred from homology"/>
<comment type="caution">
    <text evidence="4">The sequence shown here is derived from an EMBL/GenBank/DDBJ whole genome shotgun (WGS) entry which is preliminary data.</text>
</comment>
<evidence type="ECO:0000259" key="3">
    <source>
        <dbReference type="Pfam" id="PF01494"/>
    </source>
</evidence>
<dbReference type="InterPro" id="IPR002938">
    <property type="entry name" value="FAD-bd"/>
</dbReference>
<keyword evidence="5" id="KW-1185">Reference proteome</keyword>
<feature type="domain" description="FAD-binding" evidence="3">
    <location>
        <begin position="13"/>
        <end position="200"/>
    </location>
</feature>
<dbReference type="SUPFAM" id="SSF51905">
    <property type="entry name" value="FAD/NAD(P)-binding domain"/>
    <property type="match status" value="1"/>
</dbReference>
<dbReference type="GO" id="GO:0016491">
    <property type="term" value="F:oxidoreductase activity"/>
    <property type="evidence" value="ECO:0007669"/>
    <property type="project" value="UniProtKB-KW"/>
</dbReference>
<dbReference type="EC" id="1.14.14.-" evidence="4"/>
<name>A0A931GNZ1_9ACTN</name>
<evidence type="ECO:0000256" key="1">
    <source>
        <dbReference type="ARBA" id="ARBA00023002"/>
    </source>
</evidence>
<protein>
    <submittedName>
        <fullName evidence="4">FADH2 O2-dependent halogenase</fullName>
        <ecNumber evidence="4">1.14.14.-</ecNumber>
    </submittedName>
</protein>
<evidence type="ECO:0000313" key="5">
    <source>
        <dbReference type="Proteomes" id="UP000614047"/>
    </source>
</evidence>
<dbReference type="InterPro" id="IPR050816">
    <property type="entry name" value="Flavin-dep_Halogenase_NPB"/>
</dbReference>
<dbReference type="GO" id="GO:0071949">
    <property type="term" value="F:FAD binding"/>
    <property type="evidence" value="ECO:0007669"/>
    <property type="project" value="InterPro"/>
</dbReference>
<comment type="similarity">
    <text evidence="2">Belongs to the flavin-dependent halogenase family. Bacterial tryptophan halogenase subfamily.</text>
</comment>
<dbReference type="InterPro" id="IPR036188">
    <property type="entry name" value="FAD/NAD-bd_sf"/>
</dbReference>
<dbReference type="PRINTS" id="PR00420">
    <property type="entry name" value="RNGMNOXGNASE"/>
</dbReference>
<evidence type="ECO:0000256" key="2">
    <source>
        <dbReference type="ARBA" id="ARBA00038396"/>
    </source>
</evidence>
<dbReference type="RefSeq" id="WP_197009820.1">
    <property type="nucleotide sequence ID" value="NZ_BAABES010000007.1"/>
</dbReference>
<dbReference type="AlphaFoldDB" id="A0A931GNZ1"/>
<dbReference type="Pfam" id="PF01494">
    <property type="entry name" value="FAD_binding_3"/>
    <property type="match status" value="1"/>
</dbReference>
<dbReference type="PANTHER" id="PTHR43747:SF5">
    <property type="entry name" value="FAD-BINDING DOMAIN-CONTAINING PROTEIN"/>
    <property type="match status" value="1"/>
</dbReference>
<dbReference type="Gene3D" id="3.50.50.60">
    <property type="entry name" value="FAD/NAD(P)-binding domain"/>
    <property type="match status" value="1"/>
</dbReference>
<dbReference type="PANTHER" id="PTHR43747">
    <property type="entry name" value="FAD-BINDING PROTEIN"/>
    <property type="match status" value="1"/>
</dbReference>